<name>B0PAN6_9FIRM</name>
<dbReference type="EMBL" id="ABGD02000014">
    <property type="protein sequence ID" value="EDS11216.1"/>
    <property type="molecule type" value="Genomic_DNA"/>
</dbReference>
<organism evidence="1 2">
    <name type="scientific">Anaerotruncus colihominis DSM 17241</name>
    <dbReference type="NCBI Taxonomy" id="445972"/>
    <lineage>
        <taxon>Bacteria</taxon>
        <taxon>Bacillati</taxon>
        <taxon>Bacillota</taxon>
        <taxon>Clostridia</taxon>
        <taxon>Eubacteriales</taxon>
        <taxon>Oscillospiraceae</taxon>
        <taxon>Anaerotruncus</taxon>
    </lineage>
</organism>
<sequence length="58" mass="6462">MKRGGDCGGQKRFLRFDENYPCGACLPFIAPNSSEFPNAGRIGMTKTHIIETDDNRDI</sequence>
<reference evidence="1" key="1">
    <citation type="submission" date="2007-11" db="EMBL/GenBank/DDBJ databases">
        <authorList>
            <person name="Fulton L."/>
            <person name="Clifton S."/>
            <person name="Fulton B."/>
            <person name="Xu J."/>
            <person name="Minx P."/>
            <person name="Pepin K.H."/>
            <person name="Johnson M."/>
            <person name="Thiruvilangam P."/>
            <person name="Bhonagiri V."/>
            <person name="Nash W.E."/>
            <person name="Mardis E.R."/>
            <person name="Wilson R.K."/>
        </authorList>
    </citation>
    <scope>NUCLEOTIDE SEQUENCE [LARGE SCALE GENOMIC DNA]</scope>
    <source>
        <strain evidence="1">DSM 17241</strain>
    </source>
</reference>
<evidence type="ECO:0000313" key="1">
    <source>
        <dbReference type="EMBL" id="EDS11216.1"/>
    </source>
</evidence>
<accession>B0PAN6</accession>
<gene>
    <name evidence="1" type="ORF">ANACOL_01836</name>
</gene>
<evidence type="ECO:0000313" key="2">
    <source>
        <dbReference type="Proteomes" id="UP000003803"/>
    </source>
</evidence>
<dbReference type="HOGENOM" id="CLU_2969176_0_0_9"/>
<proteinExistence type="predicted"/>
<dbReference type="Proteomes" id="UP000003803">
    <property type="component" value="Unassembled WGS sequence"/>
</dbReference>
<comment type="caution">
    <text evidence="1">The sequence shown here is derived from an EMBL/GenBank/DDBJ whole genome shotgun (WGS) entry which is preliminary data.</text>
</comment>
<protein>
    <submittedName>
        <fullName evidence="1">Uncharacterized protein</fullName>
    </submittedName>
</protein>
<reference evidence="1" key="2">
    <citation type="submission" date="2013-09" db="EMBL/GenBank/DDBJ databases">
        <title>Draft genome sequence of Anaerotruncus colihominis(DSM 17241).</title>
        <authorList>
            <person name="Sudarsanam P."/>
            <person name="Ley R."/>
            <person name="Guruge J."/>
            <person name="Turnbaugh P.J."/>
            <person name="Mahowald M."/>
            <person name="Liep D."/>
            <person name="Gordon J."/>
        </authorList>
    </citation>
    <scope>NUCLEOTIDE SEQUENCE</scope>
    <source>
        <strain evidence="1">DSM 17241</strain>
    </source>
</reference>
<dbReference type="AlphaFoldDB" id="B0PAN6"/>
<keyword evidence="2" id="KW-1185">Reference proteome</keyword>